<dbReference type="AlphaFoldDB" id="A0A8J8P552"/>
<dbReference type="Proteomes" id="UP000785679">
    <property type="component" value="Unassembled WGS sequence"/>
</dbReference>
<protein>
    <submittedName>
        <fullName evidence="1">Uncharacterized protein</fullName>
    </submittedName>
</protein>
<gene>
    <name evidence="1" type="ORF">FGO68_gene14831</name>
</gene>
<organism evidence="1 2">
    <name type="scientific">Halteria grandinella</name>
    <dbReference type="NCBI Taxonomy" id="5974"/>
    <lineage>
        <taxon>Eukaryota</taxon>
        <taxon>Sar</taxon>
        <taxon>Alveolata</taxon>
        <taxon>Ciliophora</taxon>
        <taxon>Intramacronucleata</taxon>
        <taxon>Spirotrichea</taxon>
        <taxon>Stichotrichia</taxon>
        <taxon>Sporadotrichida</taxon>
        <taxon>Halteriidae</taxon>
        <taxon>Halteria</taxon>
    </lineage>
</organism>
<keyword evidence="2" id="KW-1185">Reference proteome</keyword>
<dbReference type="EMBL" id="RRYP01001374">
    <property type="protein sequence ID" value="TNV86034.1"/>
    <property type="molecule type" value="Genomic_DNA"/>
</dbReference>
<evidence type="ECO:0000313" key="2">
    <source>
        <dbReference type="Proteomes" id="UP000785679"/>
    </source>
</evidence>
<comment type="caution">
    <text evidence="1">The sequence shown here is derived from an EMBL/GenBank/DDBJ whole genome shotgun (WGS) entry which is preliminary data.</text>
</comment>
<accession>A0A8J8P552</accession>
<proteinExistence type="predicted"/>
<reference evidence="1" key="1">
    <citation type="submission" date="2019-06" db="EMBL/GenBank/DDBJ databases">
        <authorList>
            <person name="Zheng W."/>
        </authorList>
    </citation>
    <scope>NUCLEOTIDE SEQUENCE</scope>
    <source>
        <strain evidence="1">QDHG01</strain>
    </source>
</reference>
<name>A0A8J8P552_HALGN</name>
<sequence length="146" mass="16245">MVISSIELFSIVFGLTTAPPIGTSPFSLTSAAAVGFCISVENAPAMRFFISTFDASTLAARSSKMSSHLLRVNQQSSLQILKISFEVIALWKSALLYCYSQLIKLFQYEARSVHVPQSITSNDQLIRYPLEIKLSDLNVRFLNYPD</sequence>
<evidence type="ECO:0000313" key="1">
    <source>
        <dbReference type="EMBL" id="TNV86034.1"/>
    </source>
</evidence>